<dbReference type="InterPro" id="IPR001878">
    <property type="entry name" value="Znf_CCHC"/>
</dbReference>
<organism evidence="4 5">
    <name type="scientific">Solanum verrucosum</name>
    <dbReference type="NCBI Taxonomy" id="315347"/>
    <lineage>
        <taxon>Eukaryota</taxon>
        <taxon>Viridiplantae</taxon>
        <taxon>Streptophyta</taxon>
        <taxon>Embryophyta</taxon>
        <taxon>Tracheophyta</taxon>
        <taxon>Spermatophyta</taxon>
        <taxon>Magnoliopsida</taxon>
        <taxon>eudicotyledons</taxon>
        <taxon>Gunneridae</taxon>
        <taxon>Pentapetalae</taxon>
        <taxon>asterids</taxon>
        <taxon>lamiids</taxon>
        <taxon>Solanales</taxon>
        <taxon>Solanaceae</taxon>
        <taxon>Solanoideae</taxon>
        <taxon>Solaneae</taxon>
        <taxon>Solanum</taxon>
    </lineage>
</organism>
<dbReference type="EMBL" id="CP133621">
    <property type="protein sequence ID" value="WMV49814.1"/>
    <property type="molecule type" value="Genomic_DNA"/>
</dbReference>
<keyword evidence="5" id="KW-1185">Reference proteome</keyword>
<feature type="region of interest" description="Disordered" evidence="2">
    <location>
        <begin position="359"/>
        <end position="423"/>
    </location>
</feature>
<dbReference type="Gene3D" id="4.10.60.10">
    <property type="entry name" value="Zinc finger, CCHC-type"/>
    <property type="match status" value="1"/>
</dbReference>
<dbReference type="GO" id="GO:0003676">
    <property type="term" value="F:nucleic acid binding"/>
    <property type="evidence" value="ECO:0007669"/>
    <property type="project" value="InterPro"/>
</dbReference>
<proteinExistence type="predicted"/>
<keyword evidence="1" id="KW-0479">Metal-binding</keyword>
<evidence type="ECO:0000313" key="4">
    <source>
        <dbReference type="EMBL" id="WMV49814.1"/>
    </source>
</evidence>
<evidence type="ECO:0000256" key="2">
    <source>
        <dbReference type="SAM" id="MobiDB-lite"/>
    </source>
</evidence>
<dbReference type="SUPFAM" id="SSF57756">
    <property type="entry name" value="Retrovirus zinc finger-like domains"/>
    <property type="match status" value="1"/>
</dbReference>
<feature type="compositionally biased region" description="Gly residues" evidence="2">
    <location>
        <begin position="375"/>
        <end position="390"/>
    </location>
</feature>
<dbReference type="InterPro" id="IPR005162">
    <property type="entry name" value="Retrotrans_gag_dom"/>
</dbReference>
<gene>
    <name evidence="4" type="ORF">MTR67_043199</name>
</gene>
<feature type="compositionally biased region" description="Basic and acidic residues" evidence="2">
    <location>
        <begin position="35"/>
        <end position="47"/>
    </location>
</feature>
<feature type="region of interest" description="Disordered" evidence="2">
    <location>
        <begin position="1"/>
        <end position="76"/>
    </location>
</feature>
<dbReference type="PROSITE" id="PS50158">
    <property type="entry name" value="ZF_CCHC"/>
    <property type="match status" value="1"/>
</dbReference>
<dbReference type="GO" id="GO:0008270">
    <property type="term" value="F:zinc ion binding"/>
    <property type="evidence" value="ECO:0007669"/>
    <property type="project" value="UniProtKB-KW"/>
</dbReference>
<reference evidence="4" key="1">
    <citation type="submission" date="2023-08" db="EMBL/GenBank/DDBJ databases">
        <title>A de novo genome assembly of Solanum verrucosum Schlechtendal, a Mexican diploid species geographically isolated from the other diploid A-genome species in potato relatives.</title>
        <authorList>
            <person name="Hosaka K."/>
        </authorList>
    </citation>
    <scope>NUCLEOTIDE SEQUENCE</scope>
    <source>
        <tissue evidence="4">Young leaves</tissue>
    </source>
</reference>
<accession>A0AAF0URB1</accession>
<dbReference type="Proteomes" id="UP001234989">
    <property type="component" value="Chromosome 10"/>
</dbReference>
<evidence type="ECO:0000313" key="5">
    <source>
        <dbReference type="Proteomes" id="UP001234989"/>
    </source>
</evidence>
<dbReference type="Pfam" id="PF03732">
    <property type="entry name" value="Retrotrans_gag"/>
    <property type="match status" value="1"/>
</dbReference>
<dbReference type="InterPro" id="IPR036875">
    <property type="entry name" value="Znf_CCHC_sf"/>
</dbReference>
<dbReference type="AlphaFoldDB" id="A0AAF0URB1"/>
<evidence type="ECO:0000259" key="3">
    <source>
        <dbReference type="PROSITE" id="PS50158"/>
    </source>
</evidence>
<protein>
    <recommendedName>
        <fullName evidence="3">CCHC-type domain-containing protein</fullName>
    </recommendedName>
</protein>
<name>A0AAF0URB1_SOLVR</name>
<feature type="domain" description="CCHC-type" evidence="3">
    <location>
        <begin position="328"/>
        <end position="342"/>
    </location>
</feature>
<evidence type="ECO:0000256" key="1">
    <source>
        <dbReference type="PROSITE-ProRule" id="PRU00047"/>
    </source>
</evidence>
<sequence>MVNTRFNDVGPIAPVNAPVEESAARGRGRGRGRGKARDRGRGKETTTRDGASVVDAPRNEAPPTHHEEVEENVGQEEEVVLPSVQATQAPTNPLIAIILPKVGGTIGNKHEMLTKFLKLKPLVFHGSESEDEYKFILDCYETLHKLGIVHQHGVEFVTFQLQEKYVPQTLRDFKKDEFMALEQGGMSVAAYEAKFHALCRYATQLVTTEEERIRLFIKRLNSELQVLSVPMNYAGKIFNEVTDFLKKEKGVRRDGQAKALAKRAENSSNFQGSYSKGSRRLTLVAKPIQLAMPTFIGNYSGTPTHNLIQDSQGAAPLVGSKPSFNRTCYNCCEPGHIWRDCPHPHMLDFVQQQSRAVVPARNGNNGRGRPHDGRGGNQRGRGGRGNGNVGRGAVQPGRKSPVKKTGLSAMPFGARPRQRHLTQ</sequence>
<keyword evidence="1" id="KW-0863">Zinc-finger</keyword>
<keyword evidence="1" id="KW-0862">Zinc</keyword>